<dbReference type="AlphaFoldDB" id="A0AAW2K9R7"/>
<reference evidence="1" key="2">
    <citation type="journal article" date="2024" name="Plant">
        <title>Genomic evolution and insights into agronomic trait innovations of Sesamum species.</title>
        <authorList>
            <person name="Miao H."/>
            <person name="Wang L."/>
            <person name="Qu L."/>
            <person name="Liu H."/>
            <person name="Sun Y."/>
            <person name="Le M."/>
            <person name="Wang Q."/>
            <person name="Wei S."/>
            <person name="Zheng Y."/>
            <person name="Lin W."/>
            <person name="Duan Y."/>
            <person name="Cao H."/>
            <person name="Xiong S."/>
            <person name="Wang X."/>
            <person name="Wei L."/>
            <person name="Li C."/>
            <person name="Ma Q."/>
            <person name="Ju M."/>
            <person name="Zhao R."/>
            <person name="Li G."/>
            <person name="Mu C."/>
            <person name="Tian Q."/>
            <person name="Mei H."/>
            <person name="Zhang T."/>
            <person name="Gao T."/>
            <person name="Zhang H."/>
        </authorList>
    </citation>
    <scope>NUCLEOTIDE SEQUENCE</scope>
    <source>
        <strain evidence="1">G02</strain>
    </source>
</reference>
<evidence type="ECO:0000313" key="1">
    <source>
        <dbReference type="EMBL" id="KAL0303480.1"/>
    </source>
</evidence>
<sequence>MLSVSSVSYSFMLNGSQFDHLKPERGLRQGDPLFTYSFWFCTEAFSNLVKEKERGDALQGAAIRRNGPRISHLLFVDDTLIFYQATKEDLECVGSILLR</sequence>
<name>A0AAW2K9R7_SESRA</name>
<reference evidence="1" key="1">
    <citation type="submission" date="2020-06" db="EMBL/GenBank/DDBJ databases">
        <authorList>
            <person name="Li T."/>
            <person name="Hu X."/>
            <person name="Zhang T."/>
            <person name="Song X."/>
            <person name="Zhang H."/>
            <person name="Dai N."/>
            <person name="Sheng W."/>
            <person name="Hou X."/>
            <person name="Wei L."/>
        </authorList>
    </citation>
    <scope>NUCLEOTIDE SEQUENCE</scope>
    <source>
        <strain evidence="1">G02</strain>
        <tissue evidence="1">Leaf</tissue>
    </source>
</reference>
<evidence type="ECO:0008006" key="2">
    <source>
        <dbReference type="Google" id="ProtNLM"/>
    </source>
</evidence>
<organism evidence="1">
    <name type="scientific">Sesamum radiatum</name>
    <name type="common">Black benniseed</name>
    <dbReference type="NCBI Taxonomy" id="300843"/>
    <lineage>
        <taxon>Eukaryota</taxon>
        <taxon>Viridiplantae</taxon>
        <taxon>Streptophyta</taxon>
        <taxon>Embryophyta</taxon>
        <taxon>Tracheophyta</taxon>
        <taxon>Spermatophyta</taxon>
        <taxon>Magnoliopsida</taxon>
        <taxon>eudicotyledons</taxon>
        <taxon>Gunneridae</taxon>
        <taxon>Pentapetalae</taxon>
        <taxon>asterids</taxon>
        <taxon>lamiids</taxon>
        <taxon>Lamiales</taxon>
        <taxon>Pedaliaceae</taxon>
        <taxon>Sesamum</taxon>
    </lineage>
</organism>
<comment type="caution">
    <text evidence="1">The sequence shown here is derived from an EMBL/GenBank/DDBJ whole genome shotgun (WGS) entry which is preliminary data.</text>
</comment>
<dbReference type="EMBL" id="JACGWJ010000029">
    <property type="protein sequence ID" value="KAL0303480.1"/>
    <property type="molecule type" value="Genomic_DNA"/>
</dbReference>
<accession>A0AAW2K9R7</accession>
<protein>
    <recommendedName>
        <fullName evidence="2">Reverse transcriptase</fullName>
    </recommendedName>
</protein>
<gene>
    <name evidence="1" type="ORF">Sradi_6216100</name>
</gene>
<proteinExistence type="predicted"/>